<dbReference type="OrthoDB" id="269208at2"/>
<organism evidence="1 2">
    <name type="scientific">Thermocrinis minervae</name>
    <dbReference type="NCBI Taxonomy" id="381751"/>
    <lineage>
        <taxon>Bacteria</taxon>
        <taxon>Pseudomonadati</taxon>
        <taxon>Aquificota</taxon>
        <taxon>Aquificia</taxon>
        <taxon>Aquificales</taxon>
        <taxon>Aquificaceae</taxon>
        <taxon>Thermocrinis</taxon>
    </lineage>
</organism>
<dbReference type="EMBL" id="LT670846">
    <property type="protein sequence ID" value="SHK51854.1"/>
    <property type="molecule type" value="Genomic_DNA"/>
</dbReference>
<dbReference type="STRING" id="381751.SAMN05444391_1298"/>
<gene>
    <name evidence="1" type="ORF">SAMN05444391_1298</name>
</gene>
<evidence type="ECO:0000313" key="2">
    <source>
        <dbReference type="Proteomes" id="UP000189810"/>
    </source>
</evidence>
<protein>
    <submittedName>
        <fullName evidence="1">Uncharacterized protein</fullName>
    </submittedName>
</protein>
<proteinExistence type="predicted"/>
<dbReference type="RefSeq" id="WP_079654393.1">
    <property type="nucleotide sequence ID" value="NZ_LT670846.1"/>
</dbReference>
<accession>A0A1M6T4L0</accession>
<sequence length="108" mass="12746">MNGFFYLVCIGNLEKRLMLAVAVELKRKYKMTVRISHMEYANKFYAREDLENYLKSIRLPDRAFLLMLTDRNISINDKGLLVYHVQEKDIRAATGQILEWLKAYLQGL</sequence>
<name>A0A1M6T4L0_9AQUI</name>
<dbReference type="AlphaFoldDB" id="A0A1M6T4L0"/>
<evidence type="ECO:0000313" key="1">
    <source>
        <dbReference type="EMBL" id="SHK51854.1"/>
    </source>
</evidence>
<keyword evidence="2" id="KW-1185">Reference proteome</keyword>
<reference evidence="1 2" key="1">
    <citation type="submission" date="2016-11" db="EMBL/GenBank/DDBJ databases">
        <authorList>
            <person name="Jaros S."/>
            <person name="Januszkiewicz K."/>
            <person name="Wedrychowicz H."/>
        </authorList>
    </citation>
    <scope>NUCLEOTIDE SEQUENCE [LARGE SCALE GENOMIC DNA]</scope>
    <source>
        <strain evidence="1 2">DSM 19557</strain>
    </source>
</reference>
<dbReference type="Proteomes" id="UP000189810">
    <property type="component" value="Chromosome I"/>
</dbReference>